<evidence type="ECO:0000313" key="2">
    <source>
        <dbReference type="Proteomes" id="UP000028483"/>
    </source>
</evidence>
<proteinExistence type="predicted"/>
<evidence type="ECO:0000313" key="1">
    <source>
        <dbReference type="EMBL" id="CDH07551.1"/>
    </source>
</evidence>
<comment type="caution">
    <text evidence="1">The sequence shown here is derived from an EMBL/GenBank/DDBJ whole genome shotgun (WGS) entry which is preliminary data.</text>
</comment>
<reference evidence="1" key="1">
    <citation type="submission" date="2013-07" db="EMBL/GenBank/DDBJ databases">
        <title>Sub-species coevolution in mutualistic symbiosis.</title>
        <authorList>
            <person name="Murfin K."/>
            <person name="Klassen J."/>
            <person name="Lee M."/>
            <person name="Forst S."/>
            <person name="Stock P."/>
            <person name="Goodrich-Blair H."/>
        </authorList>
    </citation>
    <scope>NUCLEOTIDE SEQUENCE [LARGE SCALE GENOMIC DNA]</scope>
    <source>
        <strain evidence="1">Oregonense</strain>
    </source>
</reference>
<accession>A0A077PCX2</accession>
<dbReference type="HOGENOM" id="CLU_1719544_0_0_6"/>
<dbReference type="AlphaFoldDB" id="A0A077PCX2"/>
<name>A0A077PCX2_XENBV</name>
<organism evidence="1 2">
    <name type="scientific">Xenorhabdus bovienii str. oregonense</name>
    <dbReference type="NCBI Taxonomy" id="1398202"/>
    <lineage>
        <taxon>Bacteria</taxon>
        <taxon>Pseudomonadati</taxon>
        <taxon>Pseudomonadota</taxon>
        <taxon>Gammaproteobacteria</taxon>
        <taxon>Enterobacterales</taxon>
        <taxon>Morganellaceae</taxon>
        <taxon>Xenorhabdus</taxon>
    </lineage>
</organism>
<dbReference type="Proteomes" id="UP000028483">
    <property type="component" value="Unassembled WGS sequence"/>
</dbReference>
<dbReference type="EMBL" id="CBSX010000197">
    <property type="protein sequence ID" value="CDH07551.1"/>
    <property type="molecule type" value="Genomic_DNA"/>
</dbReference>
<protein>
    <submittedName>
        <fullName evidence="1">Uncharacterized protein</fullName>
    </submittedName>
</protein>
<sequence length="164" mass="18106">MAGLPAFFIEVAMLIKPKEIVITDADREEHTFIISRLPATVGREILAKYPLSNAPKIGDYAISHEAMLKMMRYVAVDIDGQEILLKTQTLIDNHVPDGEALIRLELEMLRYNTSFFGADGSRGFLPFLLDKISGSLPSIIKTLMASLPSSSVKNSPPKPNSKHP</sequence>
<gene>
    <name evidence="1" type="ORF">XBO1_330020</name>
</gene>